<reference evidence="4 5" key="1">
    <citation type="submission" date="2017-10" db="EMBL/GenBank/DDBJ databases">
        <title>Novel microbial diversity and functional potential in the marine mammal oral microbiome.</title>
        <authorList>
            <person name="Dudek N.K."/>
            <person name="Sun C.L."/>
            <person name="Burstein D."/>
            <person name="Kantor R.S."/>
            <person name="Aliaga Goltsman D.S."/>
            <person name="Bik E.M."/>
            <person name="Thomas B.C."/>
            <person name="Banfield J.F."/>
            <person name="Relman D.A."/>
        </authorList>
    </citation>
    <scope>NUCLEOTIDE SEQUENCE [LARGE SCALE GENOMIC DNA]</scope>
    <source>
        <strain evidence="4">DOLZORAL124_49_17</strain>
    </source>
</reference>
<dbReference type="GO" id="GO:0033178">
    <property type="term" value="C:proton-transporting two-sector ATPase complex, catalytic domain"/>
    <property type="evidence" value="ECO:0007669"/>
    <property type="project" value="InterPro"/>
</dbReference>
<dbReference type="InterPro" id="IPR038495">
    <property type="entry name" value="ATPase_E_C"/>
</dbReference>
<evidence type="ECO:0000313" key="4">
    <source>
        <dbReference type="EMBL" id="PID58649.1"/>
    </source>
</evidence>
<proteinExistence type="inferred from homology"/>
<accession>A0A2G6E979</accession>
<dbReference type="Proteomes" id="UP000229740">
    <property type="component" value="Unassembled WGS sequence"/>
</dbReference>
<protein>
    <submittedName>
        <fullName evidence="4">Uncharacterized protein</fullName>
    </submittedName>
</protein>
<comment type="similarity">
    <text evidence="1">Belongs to the V-ATPase E subunit family.</text>
</comment>
<keyword evidence="3" id="KW-0406">Ion transport</keyword>
<dbReference type="Gene3D" id="3.30.2320.30">
    <property type="entry name" value="ATP synthase, E subunit, C-terminal"/>
    <property type="match status" value="1"/>
</dbReference>
<evidence type="ECO:0000313" key="5">
    <source>
        <dbReference type="Proteomes" id="UP000229740"/>
    </source>
</evidence>
<evidence type="ECO:0000256" key="2">
    <source>
        <dbReference type="ARBA" id="ARBA00022448"/>
    </source>
</evidence>
<comment type="caution">
    <text evidence="4">The sequence shown here is derived from an EMBL/GenBank/DDBJ whole genome shotgun (WGS) entry which is preliminary data.</text>
</comment>
<evidence type="ECO:0000256" key="3">
    <source>
        <dbReference type="ARBA" id="ARBA00023065"/>
    </source>
</evidence>
<dbReference type="Gene3D" id="1.20.5.620">
    <property type="entry name" value="F1F0 ATP synthase subunit B, membrane domain"/>
    <property type="match status" value="1"/>
</dbReference>
<dbReference type="AlphaFoldDB" id="A0A2G6E979"/>
<name>A0A2G6E979_9BACT</name>
<evidence type="ECO:0000256" key="1">
    <source>
        <dbReference type="ARBA" id="ARBA00005901"/>
    </source>
</evidence>
<organism evidence="4 5">
    <name type="scientific">candidate division KSB3 bacterium</name>
    <dbReference type="NCBI Taxonomy" id="2044937"/>
    <lineage>
        <taxon>Bacteria</taxon>
        <taxon>candidate division KSB3</taxon>
    </lineage>
</organism>
<sequence length="205" mass="22835">MPLDSDMDFSQAILDEARQDAENIINLAVREAERIIDGARDQLAKELGRENPQAATQTAKTRYKQLIASAELESRKQELLAREKLMQAVKDQVAERLLALRGAGRYSALLEQLVLEGLESLDGEDFEILVAPEDRGLIDRAFLEAIQKKSKCRAVLSETSIPGISGAIVQRADGRVQCDKSFQGLLQQRENEVRIEIANTLFGEQ</sequence>
<dbReference type="SUPFAM" id="SSF160527">
    <property type="entry name" value="V-type ATPase subunit E-like"/>
    <property type="match status" value="1"/>
</dbReference>
<dbReference type="Pfam" id="PF01991">
    <property type="entry name" value="vATP-synt_E"/>
    <property type="match status" value="1"/>
</dbReference>
<dbReference type="EMBL" id="PDPS01000022">
    <property type="protein sequence ID" value="PID58649.1"/>
    <property type="molecule type" value="Genomic_DNA"/>
</dbReference>
<dbReference type="InterPro" id="IPR002842">
    <property type="entry name" value="ATPase_V1_Esu"/>
</dbReference>
<keyword evidence="2" id="KW-0813">Transport</keyword>
<dbReference type="GO" id="GO:0046961">
    <property type="term" value="F:proton-transporting ATPase activity, rotational mechanism"/>
    <property type="evidence" value="ECO:0007669"/>
    <property type="project" value="InterPro"/>
</dbReference>
<gene>
    <name evidence="4" type="ORF">CSB45_03645</name>
</gene>